<dbReference type="PROSITE" id="PS00615">
    <property type="entry name" value="C_TYPE_LECTIN_1"/>
    <property type="match status" value="1"/>
</dbReference>
<keyword evidence="1" id="KW-1015">Disulfide bond</keyword>
<dbReference type="InterPro" id="IPR050111">
    <property type="entry name" value="C-type_lectin/snaclec_domain"/>
</dbReference>
<dbReference type="AlphaFoldDB" id="A0AAW1ZP39"/>
<dbReference type="SUPFAM" id="SSF56436">
    <property type="entry name" value="C-type lectin-like"/>
    <property type="match status" value="1"/>
</dbReference>
<dbReference type="EMBL" id="JAWDJR010000015">
    <property type="protein sequence ID" value="KAK9962757.1"/>
    <property type="molecule type" value="Genomic_DNA"/>
</dbReference>
<feature type="domain" description="C-type lectin" evidence="3">
    <location>
        <begin position="34"/>
        <end position="150"/>
    </location>
</feature>
<name>A0AAW1ZP39_CULAL</name>
<keyword evidence="5" id="KW-1185">Reference proteome</keyword>
<gene>
    <name evidence="4" type="ORF">ABG768_008109</name>
</gene>
<dbReference type="PRINTS" id="PR00356">
    <property type="entry name" value="ANTIFREEZEII"/>
</dbReference>
<dbReference type="InterPro" id="IPR018378">
    <property type="entry name" value="C-type_lectin_CS"/>
</dbReference>
<feature type="signal peptide" evidence="2">
    <location>
        <begin position="1"/>
        <end position="19"/>
    </location>
</feature>
<proteinExistence type="predicted"/>
<evidence type="ECO:0000259" key="3">
    <source>
        <dbReference type="PROSITE" id="PS50041"/>
    </source>
</evidence>
<comment type="caution">
    <text evidence="4">The sequence shown here is derived from an EMBL/GenBank/DDBJ whole genome shotgun (WGS) entry which is preliminary data.</text>
</comment>
<evidence type="ECO:0000256" key="2">
    <source>
        <dbReference type="SAM" id="SignalP"/>
    </source>
</evidence>
<accession>A0AAW1ZP39</accession>
<dbReference type="Gene3D" id="3.10.100.10">
    <property type="entry name" value="Mannose-Binding Protein A, subunit A"/>
    <property type="match status" value="1"/>
</dbReference>
<dbReference type="Pfam" id="PF00059">
    <property type="entry name" value="Lectin_C"/>
    <property type="match status" value="1"/>
</dbReference>
<dbReference type="InterPro" id="IPR016186">
    <property type="entry name" value="C-type_lectin-like/link_sf"/>
</dbReference>
<organism evidence="4 5">
    <name type="scientific">Culter alburnus</name>
    <name type="common">Topmouth culter</name>
    <dbReference type="NCBI Taxonomy" id="194366"/>
    <lineage>
        <taxon>Eukaryota</taxon>
        <taxon>Metazoa</taxon>
        <taxon>Chordata</taxon>
        <taxon>Craniata</taxon>
        <taxon>Vertebrata</taxon>
        <taxon>Euteleostomi</taxon>
        <taxon>Actinopterygii</taxon>
        <taxon>Neopterygii</taxon>
        <taxon>Teleostei</taxon>
        <taxon>Ostariophysi</taxon>
        <taxon>Cypriniformes</taxon>
        <taxon>Xenocyprididae</taxon>
        <taxon>Xenocypridinae</taxon>
        <taxon>Culter</taxon>
    </lineage>
</organism>
<sequence>MAMLTSLMLLFLIYSMGNAEVDLVMKCPAGWSNFGLRCFKYFPQSVNWVAAEKNCQSLGANLASAHNKPENDFLLGLLPSFSTRAWIGANDAVQDKQWLWSDGTVIDYANWCSGEPNNGGGYENCLEISWTSDRCWNDWGCSNQIGYICVTDA</sequence>
<dbReference type="InterPro" id="IPR001304">
    <property type="entry name" value="C-type_lectin-like"/>
</dbReference>
<feature type="chain" id="PRO_5043710688" description="C-type lectin domain-containing protein" evidence="2">
    <location>
        <begin position="20"/>
        <end position="153"/>
    </location>
</feature>
<keyword evidence="2" id="KW-0732">Signal</keyword>
<dbReference type="SMART" id="SM00034">
    <property type="entry name" value="CLECT"/>
    <property type="match status" value="1"/>
</dbReference>
<evidence type="ECO:0000313" key="4">
    <source>
        <dbReference type="EMBL" id="KAK9962757.1"/>
    </source>
</evidence>
<dbReference type="PANTHER" id="PTHR22803">
    <property type="entry name" value="MANNOSE, PHOSPHOLIPASE, LECTIN RECEPTOR RELATED"/>
    <property type="match status" value="1"/>
</dbReference>
<dbReference type="InterPro" id="IPR016187">
    <property type="entry name" value="CTDL_fold"/>
</dbReference>
<dbReference type="PROSITE" id="PS50041">
    <property type="entry name" value="C_TYPE_LECTIN_2"/>
    <property type="match status" value="1"/>
</dbReference>
<reference evidence="4 5" key="1">
    <citation type="submission" date="2024-05" db="EMBL/GenBank/DDBJ databases">
        <title>A high-quality chromosomal-level genome assembly of Topmouth culter (Culter alburnus).</title>
        <authorList>
            <person name="Zhao H."/>
        </authorList>
    </citation>
    <scope>NUCLEOTIDE SEQUENCE [LARGE SCALE GENOMIC DNA]</scope>
    <source>
        <strain evidence="4">CATC2023</strain>
        <tissue evidence="4">Muscle</tissue>
    </source>
</reference>
<evidence type="ECO:0000313" key="5">
    <source>
        <dbReference type="Proteomes" id="UP001479290"/>
    </source>
</evidence>
<protein>
    <recommendedName>
        <fullName evidence="3">C-type lectin domain-containing protein</fullName>
    </recommendedName>
</protein>
<evidence type="ECO:0000256" key="1">
    <source>
        <dbReference type="ARBA" id="ARBA00023157"/>
    </source>
</evidence>
<dbReference type="InterPro" id="IPR002353">
    <property type="entry name" value="AntifreezeII"/>
</dbReference>
<dbReference type="Proteomes" id="UP001479290">
    <property type="component" value="Unassembled WGS sequence"/>
</dbReference>